<comment type="caution">
    <text evidence="1">The sequence shown here is derived from an EMBL/GenBank/DDBJ whole genome shotgun (WGS) entry which is preliminary data.</text>
</comment>
<keyword evidence="2" id="KW-1185">Reference proteome</keyword>
<protein>
    <submittedName>
        <fullName evidence="1">Uncharacterized protein</fullName>
    </submittedName>
</protein>
<accession>A0AAV5EAH6</accession>
<organism evidence="1 2">
    <name type="scientific">Eleusine coracana subsp. coracana</name>
    <dbReference type="NCBI Taxonomy" id="191504"/>
    <lineage>
        <taxon>Eukaryota</taxon>
        <taxon>Viridiplantae</taxon>
        <taxon>Streptophyta</taxon>
        <taxon>Embryophyta</taxon>
        <taxon>Tracheophyta</taxon>
        <taxon>Spermatophyta</taxon>
        <taxon>Magnoliopsida</taxon>
        <taxon>Liliopsida</taxon>
        <taxon>Poales</taxon>
        <taxon>Poaceae</taxon>
        <taxon>PACMAD clade</taxon>
        <taxon>Chloridoideae</taxon>
        <taxon>Cynodonteae</taxon>
        <taxon>Eleusininae</taxon>
        <taxon>Eleusine</taxon>
    </lineage>
</organism>
<name>A0AAV5EAH6_ELECO</name>
<reference evidence="1" key="2">
    <citation type="submission" date="2021-12" db="EMBL/GenBank/DDBJ databases">
        <title>Resequencing data analysis of finger millet.</title>
        <authorList>
            <person name="Hatakeyama M."/>
            <person name="Aluri S."/>
            <person name="Balachadran M.T."/>
            <person name="Sivarajan S.R."/>
            <person name="Poveda L."/>
            <person name="Shimizu-Inatsugi R."/>
            <person name="Schlapbach R."/>
            <person name="Sreeman S.M."/>
            <person name="Shimizu K.K."/>
        </authorList>
    </citation>
    <scope>NUCLEOTIDE SEQUENCE</scope>
</reference>
<reference evidence="1" key="1">
    <citation type="journal article" date="2018" name="DNA Res.">
        <title>Multiple hybrid de novo genome assembly of finger millet, an orphan allotetraploid crop.</title>
        <authorList>
            <person name="Hatakeyama M."/>
            <person name="Aluri S."/>
            <person name="Balachadran M.T."/>
            <person name="Sivarajan S.R."/>
            <person name="Patrignani A."/>
            <person name="Gruter S."/>
            <person name="Poveda L."/>
            <person name="Shimizu-Inatsugi R."/>
            <person name="Baeten J."/>
            <person name="Francoijs K.J."/>
            <person name="Nataraja K.N."/>
            <person name="Reddy Y.A.N."/>
            <person name="Phadnis S."/>
            <person name="Ravikumar R.L."/>
            <person name="Schlapbach R."/>
            <person name="Sreeman S.M."/>
            <person name="Shimizu K.K."/>
        </authorList>
    </citation>
    <scope>NUCLEOTIDE SEQUENCE</scope>
</reference>
<dbReference type="EMBL" id="BQKI01000074">
    <property type="protein sequence ID" value="GJN19255.1"/>
    <property type="molecule type" value="Genomic_DNA"/>
</dbReference>
<dbReference type="Proteomes" id="UP001054889">
    <property type="component" value="Unassembled WGS sequence"/>
</dbReference>
<evidence type="ECO:0000313" key="2">
    <source>
        <dbReference type="Proteomes" id="UP001054889"/>
    </source>
</evidence>
<dbReference type="PANTHER" id="PTHR34996:SF2">
    <property type="entry name" value="OS02G0193732 PROTEIN"/>
    <property type="match status" value="1"/>
</dbReference>
<sequence>MIRQASSGRRGHRVRHVRLGSLLRLRVRIFSLTGLLARCLEELNCCPRRWSPARAHHNMLGDATRCHRLATAERESSFQAQAIADCLEFIKRSSYQPDDHKTAS</sequence>
<dbReference type="PANTHER" id="PTHR34996">
    <property type="entry name" value="OS06G0327400 PROTEIN"/>
    <property type="match status" value="1"/>
</dbReference>
<proteinExistence type="predicted"/>
<dbReference type="AlphaFoldDB" id="A0AAV5EAH6"/>
<evidence type="ECO:0000313" key="1">
    <source>
        <dbReference type="EMBL" id="GJN19255.1"/>
    </source>
</evidence>
<gene>
    <name evidence="1" type="primary">gb06507</name>
    <name evidence="1" type="ORF">PR202_gb06507</name>
</gene>